<protein>
    <submittedName>
        <fullName evidence="2">Uncharacterized protein</fullName>
    </submittedName>
</protein>
<accession>A0A1E3VVY9</accession>
<dbReference type="EMBL" id="LPWF01000025">
    <property type="protein sequence ID" value="ODR97685.1"/>
    <property type="molecule type" value="Genomic_DNA"/>
</dbReference>
<dbReference type="Proteomes" id="UP000094472">
    <property type="component" value="Unassembled WGS sequence"/>
</dbReference>
<gene>
    <name evidence="2" type="ORF">AUC69_11310</name>
</gene>
<keyword evidence="3" id="KW-1185">Reference proteome</keyword>
<sequence>MRRAMNALHRPATIRSHRGRKRAAKESNMLRTTTAAIAIVLLAGAAQAAPVMTPAHDTSVVIKIVDDATSENDAIELEENTLPGGNEPSAAMGAEPNSGGSNNFEANQLEEEKND</sequence>
<reference evidence="2 3" key="1">
    <citation type="journal article" date="2016" name="Environ. Microbiol.">
        <title>New Methyloceanibacter diversity from North Sea sediments includes methanotroph containing solely the soluble methane monooxygenase.</title>
        <authorList>
            <person name="Vekeman B."/>
            <person name="Kerckhof F.M."/>
            <person name="Cremers G."/>
            <person name="de Vos P."/>
            <person name="Vandamme P."/>
            <person name="Boon N."/>
            <person name="Op den Camp H.J."/>
            <person name="Heylen K."/>
        </authorList>
    </citation>
    <scope>NUCLEOTIDE SEQUENCE [LARGE SCALE GENOMIC DNA]</scope>
    <source>
        <strain evidence="2 3">R-67175</strain>
    </source>
</reference>
<proteinExistence type="predicted"/>
<name>A0A1E3VVY9_9HYPH</name>
<comment type="caution">
    <text evidence="2">The sequence shown here is derived from an EMBL/GenBank/DDBJ whole genome shotgun (WGS) entry which is preliminary data.</text>
</comment>
<evidence type="ECO:0000256" key="1">
    <source>
        <dbReference type="SAM" id="MobiDB-lite"/>
    </source>
</evidence>
<evidence type="ECO:0000313" key="3">
    <source>
        <dbReference type="Proteomes" id="UP000094472"/>
    </source>
</evidence>
<feature type="region of interest" description="Disordered" evidence="1">
    <location>
        <begin position="72"/>
        <end position="115"/>
    </location>
</feature>
<dbReference type="AlphaFoldDB" id="A0A1E3VVY9"/>
<evidence type="ECO:0000313" key="2">
    <source>
        <dbReference type="EMBL" id="ODR97685.1"/>
    </source>
</evidence>
<organism evidence="2 3">
    <name type="scientific">Methyloceanibacter superfactus</name>
    <dbReference type="NCBI Taxonomy" id="1774969"/>
    <lineage>
        <taxon>Bacteria</taxon>
        <taxon>Pseudomonadati</taxon>
        <taxon>Pseudomonadota</taxon>
        <taxon>Alphaproteobacteria</taxon>
        <taxon>Hyphomicrobiales</taxon>
        <taxon>Hyphomicrobiaceae</taxon>
        <taxon>Methyloceanibacter</taxon>
    </lineage>
</organism>